<dbReference type="AlphaFoldDB" id="A0A2I0KZU1"/>
<sequence>MLSICKIFLRNLQPWTGAEDEAPGGCGPEGRPSELVVAARSYSGGSGCGRALGVRRDAKA</sequence>
<evidence type="ECO:0000313" key="1">
    <source>
        <dbReference type="EMBL" id="PKI73994.1"/>
    </source>
</evidence>
<comment type="caution">
    <text evidence="1">The sequence shown here is derived from an EMBL/GenBank/DDBJ whole genome shotgun (WGS) entry which is preliminary data.</text>
</comment>
<dbReference type="EMBL" id="PGOL01000243">
    <property type="protein sequence ID" value="PKI73994.1"/>
    <property type="molecule type" value="Genomic_DNA"/>
</dbReference>
<proteinExistence type="predicted"/>
<protein>
    <submittedName>
        <fullName evidence="1">Uncharacterized protein</fullName>
    </submittedName>
</protein>
<accession>A0A2I0KZU1</accession>
<gene>
    <name evidence="1" type="ORF">CRG98_005611</name>
</gene>
<evidence type="ECO:0000313" key="2">
    <source>
        <dbReference type="Proteomes" id="UP000233551"/>
    </source>
</evidence>
<organism evidence="1 2">
    <name type="scientific">Punica granatum</name>
    <name type="common">Pomegranate</name>
    <dbReference type="NCBI Taxonomy" id="22663"/>
    <lineage>
        <taxon>Eukaryota</taxon>
        <taxon>Viridiplantae</taxon>
        <taxon>Streptophyta</taxon>
        <taxon>Embryophyta</taxon>
        <taxon>Tracheophyta</taxon>
        <taxon>Spermatophyta</taxon>
        <taxon>Magnoliopsida</taxon>
        <taxon>eudicotyledons</taxon>
        <taxon>Gunneridae</taxon>
        <taxon>Pentapetalae</taxon>
        <taxon>rosids</taxon>
        <taxon>malvids</taxon>
        <taxon>Myrtales</taxon>
        <taxon>Lythraceae</taxon>
        <taxon>Punica</taxon>
    </lineage>
</organism>
<keyword evidence="2" id="KW-1185">Reference proteome</keyword>
<name>A0A2I0KZU1_PUNGR</name>
<dbReference type="Proteomes" id="UP000233551">
    <property type="component" value="Unassembled WGS sequence"/>
</dbReference>
<reference evidence="1 2" key="1">
    <citation type="submission" date="2017-11" db="EMBL/GenBank/DDBJ databases">
        <title>De-novo sequencing of pomegranate (Punica granatum L.) genome.</title>
        <authorList>
            <person name="Akparov Z."/>
            <person name="Amiraslanov A."/>
            <person name="Hajiyeva S."/>
            <person name="Abbasov M."/>
            <person name="Kaur K."/>
            <person name="Hamwieh A."/>
            <person name="Solovyev V."/>
            <person name="Salamov A."/>
            <person name="Braich B."/>
            <person name="Kosarev P."/>
            <person name="Mahmoud A."/>
            <person name="Hajiyev E."/>
            <person name="Babayeva S."/>
            <person name="Izzatullayeva V."/>
            <person name="Mammadov A."/>
            <person name="Mammadov A."/>
            <person name="Sharifova S."/>
            <person name="Ojaghi J."/>
            <person name="Eynullazada K."/>
            <person name="Bayramov B."/>
            <person name="Abdulazimova A."/>
            <person name="Shahmuradov I."/>
        </authorList>
    </citation>
    <scope>NUCLEOTIDE SEQUENCE [LARGE SCALE GENOMIC DNA]</scope>
    <source>
        <strain evidence="2">cv. AG2017</strain>
        <tissue evidence="1">Leaf</tissue>
    </source>
</reference>